<organism evidence="2 3">
    <name type="scientific">Porites lobata</name>
    <dbReference type="NCBI Taxonomy" id="104759"/>
    <lineage>
        <taxon>Eukaryota</taxon>
        <taxon>Metazoa</taxon>
        <taxon>Cnidaria</taxon>
        <taxon>Anthozoa</taxon>
        <taxon>Hexacorallia</taxon>
        <taxon>Scleractinia</taxon>
        <taxon>Fungiina</taxon>
        <taxon>Poritidae</taxon>
        <taxon>Porites</taxon>
    </lineage>
</organism>
<feature type="region of interest" description="Disordered" evidence="1">
    <location>
        <begin position="99"/>
        <end position="124"/>
    </location>
</feature>
<sequence length="205" mass="22931">MDEDLHALITPEQVGEFEKSQAARNAICLLGQLSGAHCMEISQANYTLIRDFLLVEVSIDNARRAGALAKMTMEELNSAIKHDDEYIVHLHTVMRGLDQTARPDSPPLYSNPPASEAIAPNTSRTSWDEDMADAIKTLFKDEIKDEAITLQTVKTKISDHPLLKEEVHKRVLDKVCAFWHFSKSPSPEPPCLPTEVETLHQCTGR</sequence>
<evidence type="ECO:0000313" key="3">
    <source>
        <dbReference type="Proteomes" id="UP001159405"/>
    </source>
</evidence>
<keyword evidence="3" id="KW-1185">Reference proteome</keyword>
<proteinExistence type="predicted"/>
<dbReference type="EMBL" id="CALNXK010000096">
    <property type="protein sequence ID" value="CAH3153474.1"/>
    <property type="molecule type" value="Genomic_DNA"/>
</dbReference>
<dbReference type="Proteomes" id="UP001159405">
    <property type="component" value="Unassembled WGS sequence"/>
</dbReference>
<comment type="caution">
    <text evidence="2">The sequence shown here is derived from an EMBL/GenBank/DDBJ whole genome shotgun (WGS) entry which is preliminary data.</text>
</comment>
<accession>A0ABN8PZA7</accession>
<protein>
    <submittedName>
        <fullName evidence="2">Uncharacterized protein</fullName>
    </submittedName>
</protein>
<name>A0ABN8PZA7_9CNID</name>
<feature type="non-terminal residue" evidence="2">
    <location>
        <position position="205"/>
    </location>
</feature>
<reference evidence="2 3" key="1">
    <citation type="submission" date="2022-05" db="EMBL/GenBank/DDBJ databases">
        <authorList>
            <consortium name="Genoscope - CEA"/>
            <person name="William W."/>
        </authorList>
    </citation>
    <scope>NUCLEOTIDE SEQUENCE [LARGE SCALE GENOMIC DNA]</scope>
</reference>
<evidence type="ECO:0000256" key="1">
    <source>
        <dbReference type="SAM" id="MobiDB-lite"/>
    </source>
</evidence>
<gene>
    <name evidence="2" type="ORF">PLOB_00049617</name>
</gene>
<evidence type="ECO:0000313" key="2">
    <source>
        <dbReference type="EMBL" id="CAH3153474.1"/>
    </source>
</evidence>